<dbReference type="InterPro" id="IPR019019">
    <property type="entry name" value="H-type_lectin_domain"/>
</dbReference>
<evidence type="ECO:0000313" key="2">
    <source>
        <dbReference type="EMBL" id="KAJ4338751.1"/>
    </source>
</evidence>
<name>A0A9W9C1H3_9PLEO</name>
<dbReference type="InterPro" id="IPR037221">
    <property type="entry name" value="H-type_lectin_dom_sf"/>
</dbReference>
<sequence length="180" mass="21118">MHLETGMVYTYSAGRANSPDCDDHIWFSQTFDSPPKIAVWIQEFEWHQNDFMSIKCFATDITSNSFHLRIESWANRKFTNVRVQWLAYPAEEDGKRVKAGRNMVMRAQKEASNRAPFYGQLFENTPKTFIAMSELDFGIDKNLRFRCSANAPNNRELEWKYGTWDDTNMDHAEVQWLAIE</sequence>
<organism evidence="2 3">
    <name type="scientific">Didymella glomerata</name>
    <dbReference type="NCBI Taxonomy" id="749621"/>
    <lineage>
        <taxon>Eukaryota</taxon>
        <taxon>Fungi</taxon>
        <taxon>Dikarya</taxon>
        <taxon>Ascomycota</taxon>
        <taxon>Pezizomycotina</taxon>
        <taxon>Dothideomycetes</taxon>
        <taxon>Pleosporomycetidae</taxon>
        <taxon>Pleosporales</taxon>
        <taxon>Pleosporineae</taxon>
        <taxon>Didymellaceae</taxon>
        <taxon>Didymella</taxon>
    </lineage>
</organism>
<feature type="domain" description="H-type lectin" evidence="1">
    <location>
        <begin position="24"/>
        <end position="88"/>
    </location>
</feature>
<dbReference type="GO" id="GO:0098609">
    <property type="term" value="P:cell-cell adhesion"/>
    <property type="evidence" value="ECO:0007669"/>
    <property type="project" value="TreeGrafter"/>
</dbReference>
<dbReference type="Pfam" id="PF09458">
    <property type="entry name" value="H_lectin"/>
    <property type="match status" value="2"/>
</dbReference>
<dbReference type="GO" id="GO:0030247">
    <property type="term" value="F:polysaccharide binding"/>
    <property type="evidence" value="ECO:0007669"/>
    <property type="project" value="TreeGrafter"/>
</dbReference>
<dbReference type="AlphaFoldDB" id="A0A9W9C1H3"/>
<dbReference type="Gene3D" id="2.60.40.2080">
    <property type="match status" value="2"/>
</dbReference>
<evidence type="ECO:0000259" key="1">
    <source>
        <dbReference type="Pfam" id="PF09458"/>
    </source>
</evidence>
<accession>A0A9W9C1H3</accession>
<evidence type="ECO:0000313" key="3">
    <source>
        <dbReference type="Proteomes" id="UP001140562"/>
    </source>
</evidence>
<protein>
    <recommendedName>
        <fullName evidence="1">H-type lectin domain-containing protein</fullName>
    </recommendedName>
</protein>
<dbReference type="OrthoDB" id="291007at2759"/>
<reference evidence="2" key="1">
    <citation type="submission" date="2022-10" db="EMBL/GenBank/DDBJ databases">
        <title>Tapping the CABI collections for fungal endophytes: first genome assemblies for Collariella, Neodidymelliopsis, Ascochyta clinopodiicola, Didymella pomorum, Didymosphaeria variabile, Neocosmospora piperis and Neocucurbitaria cava.</title>
        <authorList>
            <person name="Hill R."/>
        </authorList>
    </citation>
    <scope>NUCLEOTIDE SEQUENCE</scope>
    <source>
        <strain evidence="2">IMI 360193</strain>
    </source>
</reference>
<dbReference type="GO" id="GO:0098636">
    <property type="term" value="C:protein complex involved in cell adhesion"/>
    <property type="evidence" value="ECO:0007669"/>
    <property type="project" value="TreeGrafter"/>
</dbReference>
<feature type="domain" description="H-type lectin" evidence="1">
    <location>
        <begin position="120"/>
        <end position="179"/>
    </location>
</feature>
<dbReference type="GO" id="GO:0046871">
    <property type="term" value="F:N-acetylgalactosamine binding"/>
    <property type="evidence" value="ECO:0007669"/>
    <property type="project" value="TreeGrafter"/>
</dbReference>
<dbReference type="InterPro" id="IPR052487">
    <property type="entry name" value="Galactose-binding_lectin"/>
</dbReference>
<dbReference type="GO" id="GO:0009986">
    <property type="term" value="C:cell surface"/>
    <property type="evidence" value="ECO:0007669"/>
    <property type="project" value="TreeGrafter"/>
</dbReference>
<gene>
    <name evidence="2" type="ORF">N0V87_003666</name>
</gene>
<dbReference type="EMBL" id="JAPEUV010000027">
    <property type="protein sequence ID" value="KAJ4338751.1"/>
    <property type="molecule type" value="Genomic_DNA"/>
</dbReference>
<dbReference type="SUPFAM" id="SSF141086">
    <property type="entry name" value="Agglutinin HPA-like"/>
    <property type="match status" value="2"/>
</dbReference>
<proteinExistence type="predicted"/>
<comment type="caution">
    <text evidence="2">The sequence shown here is derived from an EMBL/GenBank/DDBJ whole genome shotgun (WGS) entry which is preliminary data.</text>
</comment>
<keyword evidence="3" id="KW-1185">Reference proteome</keyword>
<dbReference type="GO" id="GO:0070492">
    <property type="term" value="F:oligosaccharide binding"/>
    <property type="evidence" value="ECO:0007669"/>
    <property type="project" value="TreeGrafter"/>
</dbReference>
<dbReference type="Proteomes" id="UP001140562">
    <property type="component" value="Unassembled WGS sequence"/>
</dbReference>
<dbReference type="PANTHER" id="PTHR46938">
    <property type="entry name" value="DISCOIDIN-1 SUBUNIT A-RELATED-RELATED"/>
    <property type="match status" value="1"/>
</dbReference>